<dbReference type="EMBL" id="ANHY01000018">
    <property type="protein sequence ID" value="EKV27657.1"/>
    <property type="molecule type" value="Genomic_DNA"/>
</dbReference>
<proteinExistence type="predicted"/>
<name>K9GRC5_9PROT</name>
<dbReference type="InterPro" id="IPR010297">
    <property type="entry name" value="DUF900_hydrolase"/>
</dbReference>
<organism evidence="2 3">
    <name type="scientific">Caenispirillum salinarum AK4</name>
    <dbReference type="NCBI Taxonomy" id="1238182"/>
    <lineage>
        <taxon>Bacteria</taxon>
        <taxon>Pseudomonadati</taxon>
        <taxon>Pseudomonadota</taxon>
        <taxon>Alphaproteobacteria</taxon>
        <taxon>Rhodospirillales</taxon>
        <taxon>Novispirillaceae</taxon>
        <taxon>Caenispirillum</taxon>
    </lineage>
</organism>
<comment type="caution">
    <text evidence="2">The sequence shown here is derived from an EMBL/GenBank/DDBJ whole genome shotgun (WGS) entry which is preliminary data.</text>
</comment>
<evidence type="ECO:0000313" key="3">
    <source>
        <dbReference type="Proteomes" id="UP000009881"/>
    </source>
</evidence>
<dbReference type="AlphaFoldDB" id="K9GRC5"/>
<reference evidence="2 3" key="1">
    <citation type="journal article" date="2013" name="Genome Announc.">
        <title>Draft Genome Sequence of an Alphaproteobacterium, Caenispirillum salinarum AK4(T), Isolated from a Solar Saltern.</title>
        <authorList>
            <person name="Khatri I."/>
            <person name="Singh A."/>
            <person name="Korpole S."/>
            <person name="Pinnaka A.K."/>
            <person name="Subramanian S."/>
        </authorList>
    </citation>
    <scope>NUCLEOTIDE SEQUENCE [LARGE SCALE GENOMIC DNA]</scope>
    <source>
        <strain evidence="2 3">AK4</strain>
    </source>
</reference>
<dbReference type="PANTHER" id="PTHR36513:SF1">
    <property type="entry name" value="TRANSMEMBRANE PROTEIN"/>
    <property type="match status" value="1"/>
</dbReference>
<feature type="compositionally biased region" description="Basic and acidic residues" evidence="1">
    <location>
        <begin position="348"/>
        <end position="362"/>
    </location>
</feature>
<dbReference type="PANTHER" id="PTHR36513">
    <property type="entry name" value="ABC TRANSMEMBRANE TYPE-1 DOMAIN-CONTAINING PROTEIN"/>
    <property type="match status" value="1"/>
</dbReference>
<dbReference type="InterPro" id="IPR029058">
    <property type="entry name" value="AB_hydrolase_fold"/>
</dbReference>
<gene>
    <name evidence="2" type="ORF">C882_1252</name>
</gene>
<dbReference type="Gene3D" id="3.40.50.1820">
    <property type="entry name" value="alpha/beta hydrolase"/>
    <property type="match status" value="1"/>
</dbReference>
<dbReference type="STRING" id="1238182.C882_1252"/>
<dbReference type="eggNOG" id="COG4782">
    <property type="taxonomic scope" value="Bacteria"/>
</dbReference>
<dbReference type="SUPFAM" id="SSF53474">
    <property type="entry name" value="alpha/beta-Hydrolases"/>
    <property type="match status" value="1"/>
</dbReference>
<evidence type="ECO:0000313" key="2">
    <source>
        <dbReference type="EMBL" id="EKV27657.1"/>
    </source>
</evidence>
<accession>K9GRC5</accession>
<feature type="region of interest" description="Disordered" evidence="1">
    <location>
        <begin position="339"/>
        <end position="362"/>
    </location>
</feature>
<protein>
    <recommendedName>
        <fullName evidence="4">Lipoprotein</fullName>
    </recommendedName>
</protein>
<dbReference type="Pfam" id="PF05990">
    <property type="entry name" value="DUF900"/>
    <property type="match status" value="1"/>
</dbReference>
<evidence type="ECO:0008006" key="4">
    <source>
        <dbReference type="Google" id="ProtNLM"/>
    </source>
</evidence>
<evidence type="ECO:0000256" key="1">
    <source>
        <dbReference type="SAM" id="MobiDB-lite"/>
    </source>
</evidence>
<dbReference type="OrthoDB" id="9797755at2"/>
<sequence length="362" mass="40695">MATVHFATNRSYTTGPDGTVTFGTRFHHDGPEFIRFGSAEVVRKSDGSYACQGYRVEPESAQTNLLGSTAVFDQLRKAMREGCTDTLCLIHGYACDFKTALERAGELQDKYAFDGKPLNMFVFSWPSDGTTEFRAYGRDRIDASMSGVAMARAFLKLRRYLVALSEQTGQPPDGFCNQRIHLVAHSMGNYALRHALRSVRKELEGAPLPRLLDTVFLMAADEDEDAFEHDAKLGLLTEICRQVLVYYSENDRALTISDVTKGNPDRLGTNGPRVLTGLPRKVKLIDCSEVDWTRLTHGRHQYYRLRDEVVTDVRAVLAGVRAEDMAWRKRAPNERAWRIMPGGAGPATRDEPRLRRDQLELA</sequence>
<dbReference type="RefSeq" id="WP_009541908.1">
    <property type="nucleotide sequence ID" value="NZ_ANHY01000018.1"/>
</dbReference>
<keyword evidence="3" id="KW-1185">Reference proteome</keyword>
<dbReference type="Proteomes" id="UP000009881">
    <property type="component" value="Unassembled WGS sequence"/>
</dbReference>